<evidence type="ECO:0000313" key="10">
    <source>
        <dbReference type="Proteomes" id="UP000006346"/>
    </source>
</evidence>
<feature type="transmembrane region" description="Helical" evidence="7">
    <location>
        <begin position="12"/>
        <end position="35"/>
    </location>
</feature>
<evidence type="ECO:0000256" key="6">
    <source>
        <dbReference type="ARBA" id="ARBA00023136"/>
    </source>
</evidence>
<reference evidence="10" key="1">
    <citation type="submission" date="2011-11" db="EMBL/GenBank/DDBJ databases">
        <title>Complete sequence of Desulfosporosinus orientis DSM 765.</title>
        <authorList>
            <person name="Lucas S."/>
            <person name="Han J."/>
            <person name="Lapidus A."/>
            <person name="Cheng J.-F."/>
            <person name="Goodwin L."/>
            <person name="Pitluck S."/>
            <person name="Peters L."/>
            <person name="Ovchinnikova G."/>
            <person name="Teshima H."/>
            <person name="Detter J.C."/>
            <person name="Han C."/>
            <person name="Tapia R."/>
            <person name="Land M."/>
            <person name="Hauser L."/>
            <person name="Kyrpides N."/>
            <person name="Ivanova N."/>
            <person name="Pagani I."/>
            <person name="Pester M."/>
            <person name="Spring S."/>
            <person name="Ollivier B."/>
            <person name="Rattei T."/>
            <person name="Klenk H.-P."/>
            <person name="Wagner M."/>
            <person name="Loy A."/>
            <person name="Woyke T."/>
        </authorList>
    </citation>
    <scope>NUCLEOTIDE SEQUENCE [LARGE SCALE GENOMIC DNA]</scope>
    <source>
        <strain evidence="10">ATCC 19365 / DSM 765 / NCIMB 8382 / VKM B-1628</strain>
    </source>
</reference>
<evidence type="ECO:0000256" key="2">
    <source>
        <dbReference type="ARBA" id="ARBA00022448"/>
    </source>
</evidence>
<gene>
    <name evidence="9" type="ordered locus">Desor_4400</name>
</gene>
<dbReference type="PROSITE" id="PS50850">
    <property type="entry name" value="MFS"/>
    <property type="match status" value="1"/>
</dbReference>
<dbReference type="PANTHER" id="PTHR43124:SF3">
    <property type="entry name" value="CHLORAMPHENICOL EFFLUX PUMP RV0191"/>
    <property type="match status" value="1"/>
</dbReference>
<dbReference type="KEGG" id="dor:Desor_4400"/>
<keyword evidence="6 7" id="KW-0472">Membrane</keyword>
<organism evidence="9 10">
    <name type="scientific">Desulfosporosinus orientis (strain ATCC 19365 / DSM 765 / NCIMB 8382 / VKM B-1628 / Singapore I)</name>
    <name type="common">Desulfotomaculum orientis</name>
    <dbReference type="NCBI Taxonomy" id="768706"/>
    <lineage>
        <taxon>Bacteria</taxon>
        <taxon>Bacillati</taxon>
        <taxon>Bacillota</taxon>
        <taxon>Clostridia</taxon>
        <taxon>Eubacteriales</taxon>
        <taxon>Desulfitobacteriaceae</taxon>
        <taxon>Desulfosporosinus</taxon>
    </lineage>
</organism>
<dbReference type="Proteomes" id="UP000006346">
    <property type="component" value="Chromosome"/>
</dbReference>
<evidence type="ECO:0000256" key="3">
    <source>
        <dbReference type="ARBA" id="ARBA00022475"/>
    </source>
</evidence>
<dbReference type="CDD" id="cd06174">
    <property type="entry name" value="MFS"/>
    <property type="match status" value="1"/>
</dbReference>
<evidence type="ECO:0000256" key="1">
    <source>
        <dbReference type="ARBA" id="ARBA00004651"/>
    </source>
</evidence>
<keyword evidence="10" id="KW-1185">Reference proteome</keyword>
<dbReference type="AlphaFoldDB" id="G7W6W3"/>
<keyword evidence="3" id="KW-1003">Cell membrane</keyword>
<protein>
    <submittedName>
        <fullName evidence="9">Sugar phosphate permease</fullName>
    </submittedName>
</protein>
<feature type="transmembrane region" description="Helical" evidence="7">
    <location>
        <begin position="343"/>
        <end position="362"/>
    </location>
</feature>
<feature type="transmembrane region" description="Helical" evidence="7">
    <location>
        <begin position="205"/>
        <end position="232"/>
    </location>
</feature>
<dbReference type="GO" id="GO:0022857">
    <property type="term" value="F:transmembrane transporter activity"/>
    <property type="evidence" value="ECO:0007669"/>
    <property type="project" value="InterPro"/>
</dbReference>
<dbReference type="InterPro" id="IPR036259">
    <property type="entry name" value="MFS_trans_sf"/>
</dbReference>
<keyword evidence="2" id="KW-0813">Transport</keyword>
<proteinExistence type="predicted"/>
<feature type="transmembrane region" description="Helical" evidence="7">
    <location>
        <begin position="285"/>
        <end position="303"/>
    </location>
</feature>
<feature type="domain" description="Major facilitator superfamily (MFS) profile" evidence="8">
    <location>
        <begin position="13"/>
        <end position="406"/>
    </location>
</feature>
<feature type="transmembrane region" description="Helical" evidence="7">
    <location>
        <begin position="147"/>
        <end position="169"/>
    </location>
</feature>
<dbReference type="InterPro" id="IPR050189">
    <property type="entry name" value="MFS_Efflux_Transporters"/>
</dbReference>
<evidence type="ECO:0000256" key="4">
    <source>
        <dbReference type="ARBA" id="ARBA00022692"/>
    </source>
</evidence>
<dbReference type="InterPro" id="IPR020846">
    <property type="entry name" value="MFS_dom"/>
</dbReference>
<name>G7W6W3_DESOD</name>
<comment type="subcellular location">
    <subcellularLocation>
        <location evidence="1">Cell membrane</location>
        <topology evidence="1">Multi-pass membrane protein</topology>
    </subcellularLocation>
</comment>
<evidence type="ECO:0000259" key="8">
    <source>
        <dbReference type="PROSITE" id="PS50850"/>
    </source>
</evidence>
<evidence type="ECO:0000313" key="9">
    <source>
        <dbReference type="EMBL" id="AET69820.1"/>
    </source>
</evidence>
<feature type="transmembrane region" description="Helical" evidence="7">
    <location>
        <begin position="47"/>
        <end position="67"/>
    </location>
</feature>
<dbReference type="STRING" id="768706.Desor_4400"/>
<dbReference type="RefSeq" id="WP_014186627.1">
    <property type="nucleotide sequence ID" value="NC_016584.1"/>
</dbReference>
<feature type="transmembrane region" description="Helical" evidence="7">
    <location>
        <begin position="382"/>
        <end position="405"/>
    </location>
</feature>
<dbReference type="EMBL" id="CP003108">
    <property type="protein sequence ID" value="AET69820.1"/>
    <property type="molecule type" value="Genomic_DNA"/>
</dbReference>
<dbReference type="SUPFAM" id="SSF103473">
    <property type="entry name" value="MFS general substrate transporter"/>
    <property type="match status" value="1"/>
</dbReference>
<dbReference type="OrthoDB" id="1673995at2"/>
<dbReference type="Pfam" id="PF07690">
    <property type="entry name" value="MFS_1"/>
    <property type="match status" value="1"/>
</dbReference>
<keyword evidence="4 7" id="KW-0812">Transmembrane</keyword>
<feature type="transmembrane region" description="Helical" evidence="7">
    <location>
        <begin position="244"/>
        <end position="264"/>
    </location>
</feature>
<dbReference type="eggNOG" id="COG2271">
    <property type="taxonomic scope" value="Bacteria"/>
</dbReference>
<feature type="transmembrane region" description="Helical" evidence="7">
    <location>
        <begin position="175"/>
        <end position="193"/>
    </location>
</feature>
<keyword evidence="5 7" id="KW-1133">Transmembrane helix</keyword>
<feature type="transmembrane region" description="Helical" evidence="7">
    <location>
        <begin position="309"/>
        <end position="331"/>
    </location>
</feature>
<evidence type="ECO:0000256" key="5">
    <source>
        <dbReference type="ARBA" id="ARBA00022989"/>
    </source>
</evidence>
<dbReference type="Gene3D" id="1.20.1250.20">
    <property type="entry name" value="MFS general substrate transporter like domains"/>
    <property type="match status" value="2"/>
</dbReference>
<dbReference type="PATRIC" id="fig|768706.3.peg.4471"/>
<reference evidence="9 10" key="2">
    <citation type="journal article" date="2012" name="J. Bacteriol.">
        <title>Complete genome sequences of Desulfosporosinus orientis DSM765T, Desulfosporosinus youngiae DSM17734T, Desulfosporosinus meridiei DSM13257T, and Desulfosporosinus acidiphilus DSM22704T.</title>
        <authorList>
            <person name="Pester M."/>
            <person name="Brambilla E."/>
            <person name="Alazard D."/>
            <person name="Rattei T."/>
            <person name="Weinmaier T."/>
            <person name="Han J."/>
            <person name="Lucas S."/>
            <person name="Lapidus A."/>
            <person name="Cheng J.F."/>
            <person name="Goodwin L."/>
            <person name="Pitluck S."/>
            <person name="Peters L."/>
            <person name="Ovchinnikova G."/>
            <person name="Teshima H."/>
            <person name="Detter J.C."/>
            <person name="Han C.S."/>
            <person name="Tapia R."/>
            <person name="Land M.L."/>
            <person name="Hauser L."/>
            <person name="Kyrpides N.C."/>
            <person name="Ivanova N.N."/>
            <person name="Pagani I."/>
            <person name="Huntmann M."/>
            <person name="Wei C.L."/>
            <person name="Davenport K.W."/>
            <person name="Daligault H."/>
            <person name="Chain P.S."/>
            <person name="Chen A."/>
            <person name="Mavromatis K."/>
            <person name="Markowitz V."/>
            <person name="Szeto E."/>
            <person name="Mikhailova N."/>
            <person name="Pati A."/>
            <person name="Wagner M."/>
            <person name="Woyke T."/>
            <person name="Ollivier B."/>
            <person name="Klenk H.P."/>
            <person name="Spring S."/>
            <person name="Loy A."/>
        </authorList>
    </citation>
    <scope>NUCLEOTIDE SEQUENCE [LARGE SCALE GENOMIC DNA]</scope>
    <source>
        <strain evidence="10">ATCC 19365 / DSM 765 / NCIMB 8382 / VKM B-1628</strain>
    </source>
</reference>
<evidence type="ECO:0000256" key="7">
    <source>
        <dbReference type="SAM" id="Phobius"/>
    </source>
</evidence>
<sequence>MEHKAKSKKRYLTLFIMALGASAIYFLPFIRWTYYDSLKQALELNNTQFGTLLSAYGIAAMIFYFPGGWLADRVSARRLLTFAFASTGILGFYFSTYPSFNMLLIVHFIWGIISTLTFWSAMIKATRDLANSDEQGRFFGLLEGGRGLLQTVITMSALAVFTSLGAGVIGLTRVIIIFSFVNVFAAILTWFVLEDTKFSQEQKPVLLDALSVLKMPVVWLIAVIVITCYSTYLGTTYLTPYVTQVLGATAAMSALIAIIRNYGLQFFGGPFGGLVADKKGSSAQIVMYCFAIMLICMVFFLMLPASNSLIIVLLLNMLVMGLAIFMMRGIYFATLDEVGIPSNLTGSVVGIVSLIGFTPDVFFNPVAGHFLDVYPGVAGYKYIFILMTGFVTVGLVASIVLLNLINKSKSVKGHNQVEARG</sequence>
<dbReference type="HOGENOM" id="CLU_043790_0_0_9"/>
<feature type="transmembrane region" description="Helical" evidence="7">
    <location>
        <begin position="102"/>
        <end position="126"/>
    </location>
</feature>
<feature type="transmembrane region" description="Helical" evidence="7">
    <location>
        <begin position="79"/>
        <end position="96"/>
    </location>
</feature>
<dbReference type="GO" id="GO:0005886">
    <property type="term" value="C:plasma membrane"/>
    <property type="evidence" value="ECO:0007669"/>
    <property type="project" value="UniProtKB-SubCell"/>
</dbReference>
<accession>G7W6W3</accession>
<dbReference type="InterPro" id="IPR011701">
    <property type="entry name" value="MFS"/>
</dbReference>
<dbReference type="PANTHER" id="PTHR43124">
    <property type="entry name" value="PURINE EFFLUX PUMP PBUE"/>
    <property type="match status" value="1"/>
</dbReference>